<proteinExistence type="predicted"/>
<sequence length="118" mass="13337">MNNSDKKRLVRHLSATLEKIRRLVESGDVRISGHGYDELADDGLTAREIVGRVGDAILVEDYPHYPKGASVLVLQFDKNNRPIHVVWGIPKGHDRPAVLVTAYRPDPNRWNDACTERK</sequence>
<dbReference type="InterPro" id="IPR025354">
    <property type="entry name" value="DUF4258"/>
</dbReference>
<accession>A0A3B1AU86</accession>
<reference evidence="1" key="1">
    <citation type="submission" date="2018-06" db="EMBL/GenBank/DDBJ databases">
        <authorList>
            <person name="Zhirakovskaya E."/>
        </authorList>
    </citation>
    <scope>NUCLEOTIDE SEQUENCE</scope>
</reference>
<evidence type="ECO:0000313" key="1">
    <source>
        <dbReference type="EMBL" id="VAX09559.1"/>
    </source>
</evidence>
<dbReference type="Pfam" id="PF14076">
    <property type="entry name" value="DUF4258"/>
    <property type="match status" value="1"/>
</dbReference>
<dbReference type="AlphaFoldDB" id="A0A3B1AU86"/>
<name>A0A3B1AU86_9ZZZZ</name>
<dbReference type="EMBL" id="UOFX01000053">
    <property type="protein sequence ID" value="VAX09559.1"/>
    <property type="molecule type" value="Genomic_DNA"/>
</dbReference>
<evidence type="ECO:0008006" key="2">
    <source>
        <dbReference type="Google" id="ProtNLM"/>
    </source>
</evidence>
<protein>
    <recommendedName>
        <fullName evidence="2">DUF4258 domain-containing protein</fullName>
    </recommendedName>
</protein>
<organism evidence="1">
    <name type="scientific">hydrothermal vent metagenome</name>
    <dbReference type="NCBI Taxonomy" id="652676"/>
    <lineage>
        <taxon>unclassified sequences</taxon>
        <taxon>metagenomes</taxon>
        <taxon>ecological metagenomes</taxon>
    </lineage>
</organism>
<gene>
    <name evidence="1" type="ORF">MNBD_GAMMA26-347</name>
</gene>